<feature type="domain" description="Lysine-specific demethylase 4-like Tudor" evidence="3">
    <location>
        <begin position="33"/>
        <end position="56"/>
    </location>
</feature>
<proteinExistence type="predicted"/>
<dbReference type="Ensembl" id="ENSPMET00000028480.1">
    <property type="protein sequence ID" value="ENSPMEP00000019164.1"/>
    <property type="gene ID" value="ENSPMEG00000022139.1"/>
</dbReference>
<protein>
    <recommendedName>
        <fullName evidence="3">Lysine-specific demethylase 4-like Tudor domain-containing protein</fullName>
    </recommendedName>
</protein>
<sequence>ISVQKCAVLGTAKILEDPQAPRPLGAEPHLTEGQFVLCRWSDGLYYVGKIQRVSLSANCQHSALIGREL</sequence>
<evidence type="ECO:0000256" key="1">
    <source>
        <dbReference type="ARBA" id="ARBA00004123"/>
    </source>
</evidence>
<dbReference type="SUPFAM" id="SSF63748">
    <property type="entry name" value="Tudor/PWWP/MBT"/>
    <property type="match status" value="1"/>
</dbReference>
<dbReference type="AlphaFoldDB" id="A0A3B3XVP3"/>
<evidence type="ECO:0000313" key="5">
    <source>
        <dbReference type="Proteomes" id="UP000261480"/>
    </source>
</evidence>
<dbReference type="GO" id="GO:0005634">
    <property type="term" value="C:nucleus"/>
    <property type="evidence" value="ECO:0007669"/>
    <property type="project" value="UniProtKB-SubCell"/>
</dbReference>
<dbReference type="Gene3D" id="2.30.30.140">
    <property type="match status" value="1"/>
</dbReference>
<dbReference type="InterPro" id="IPR040477">
    <property type="entry name" value="KDM4-like_Tudor"/>
</dbReference>
<reference evidence="4" key="1">
    <citation type="submission" date="2025-08" db="UniProtKB">
        <authorList>
            <consortium name="Ensembl"/>
        </authorList>
    </citation>
    <scope>IDENTIFICATION</scope>
</reference>
<dbReference type="STRING" id="48701.ENSPMEP00000019164"/>
<organism evidence="4 5">
    <name type="scientific">Poecilia mexicana</name>
    <dbReference type="NCBI Taxonomy" id="48701"/>
    <lineage>
        <taxon>Eukaryota</taxon>
        <taxon>Metazoa</taxon>
        <taxon>Chordata</taxon>
        <taxon>Craniata</taxon>
        <taxon>Vertebrata</taxon>
        <taxon>Euteleostomi</taxon>
        <taxon>Actinopterygii</taxon>
        <taxon>Neopterygii</taxon>
        <taxon>Teleostei</taxon>
        <taxon>Neoteleostei</taxon>
        <taxon>Acanthomorphata</taxon>
        <taxon>Ovalentaria</taxon>
        <taxon>Atherinomorphae</taxon>
        <taxon>Cyprinodontiformes</taxon>
        <taxon>Poeciliidae</taxon>
        <taxon>Poeciliinae</taxon>
        <taxon>Poecilia</taxon>
    </lineage>
</organism>
<evidence type="ECO:0000256" key="2">
    <source>
        <dbReference type="ARBA" id="ARBA00022737"/>
    </source>
</evidence>
<name>A0A3B3XVP3_9TELE</name>
<keyword evidence="2" id="KW-0677">Repeat</keyword>
<dbReference type="Proteomes" id="UP000261480">
    <property type="component" value="Unplaced"/>
</dbReference>
<reference evidence="4" key="2">
    <citation type="submission" date="2025-09" db="UniProtKB">
        <authorList>
            <consortium name="Ensembl"/>
        </authorList>
    </citation>
    <scope>IDENTIFICATION</scope>
</reference>
<keyword evidence="5" id="KW-1185">Reference proteome</keyword>
<dbReference type="Pfam" id="PF18104">
    <property type="entry name" value="Tudor_2"/>
    <property type="match status" value="1"/>
</dbReference>
<accession>A0A3B3XVP3</accession>
<comment type="subcellular location">
    <subcellularLocation>
        <location evidence="1">Nucleus</location>
    </subcellularLocation>
</comment>
<evidence type="ECO:0000313" key="4">
    <source>
        <dbReference type="Ensembl" id="ENSPMEP00000019164.1"/>
    </source>
</evidence>
<evidence type="ECO:0000259" key="3">
    <source>
        <dbReference type="Pfam" id="PF18104"/>
    </source>
</evidence>